<sequence>MTQALDFIVVEDRQNKTLQLCRKSAARAGEQLVVLAATEAGYAYRRFCEVYVHLSSNTPAFEKICFRRYFLLADYLAANPECRQFVLIDSDVLLFRGAGAHIAQLVGDAGFSGSFIRPAAGWNPCQISPHVSYWTAQGLRDFVAYVIETYSTPAGIQRLRDVADRFAARGVRGGVSDMTLLYLWAEASGNAAPINRVQDGQVIDHNVNGGTNHLVREFRVRGGAKRLELIDGQPCLRTSEGDAVRVLALHFQGAAKMAMAHALHGRMRTVAALTWALQMARRAKNTVFRLASKVRSHMDAQPLVDALAAKSPADRKAP</sequence>
<reference evidence="1 2" key="1">
    <citation type="submission" date="2014-12" db="EMBL/GenBank/DDBJ databases">
        <title>16Stimator: statistical estimation of ribosomal gene copy numbers from draft genome assemblies.</title>
        <authorList>
            <person name="Perisin M.A."/>
            <person name="Vetter M."/>
            <person name="Gilbert J.A."/>
            <person name="Bergelson J."/>
        </authorList>
    </citation>
    <scope>NUCLEOTIDE SEQUENCE [LARGE SCALE GENOMIC DNA]</scope>
    <source>
        <strain evidence="1 2">MEDvA23</strain>
    </source>
</reference>
<dbReference type="EMBL" id="JXQQ01000038">
    <property type="protein sequence ID" value="KIQ30922.1"/>
    <property type="molecule type" value="Genomic_DNA"/>
</dbReference>
<evidence type="ECO:0008006" key="3">
    <source>
        <dbReference type="Google" id="ProtNLM"/>
    </source>
</evidence>
<evidence type="ECO:0000313" key="2">
    <source>
        <dbReference type="Proteomes" id="UP000032067"/>
    </source>
</evidence>
<comment type="caution">
    <text evidence="1">The sequence shown here is derived from an EMBL/GenBank/DDBJ whole genome shotgun (WGS) entry which is preliminary data.</text>
</comment>
<gene>
    <name evidence="1" type="ORF">RT97_17200</name>
</gene>
<dbReference type="RefSeq" id="WP_042580005.1">
    <property type="nucleotide sequence ID" value="NZ_JXQQ01000038.1"/>
</dbReference>
<evidence type="ECO:0000313" key="1">
    <source>
        <dbReference type="EMBL" id="KIQ30922.1"/>
    </source>
</evidence>
<dbReference type="Proteomes" id="UP000032067">
    <property type="component" value="Unassembled WGS sequence"/>
</dbReference>
<name>A0A0D0KXK0_VARPD</name>
<dbReference type="AlphaFoldDB" id="A0A0D0KXK0"/>
<organism evidence="1 2">
    <name type="scientific">Variovorax paradoxus</name>
    <dbReference type="NCBI Taxonomy" id="34073"/>
    <lineage>
        <taxon>Bacteria</taxon>
        <taxon>Pseudomonadati</taxon>
        <taxon>Pseudomonadota</taxon>
        <taxon>Betaproteobacteria</taxon>
        <taxon>Burkholderiales</taxon>
        <taxon>Comamonadaceae</taxon>
        <taxon>Variovorax</taxon>
    </lineage>
</organism>
<accession>A0A0D0KXK0</accession>
<proteinExistence type="predicted"/>
<protein>
    <recommendedName>
        <fullName evidence="3">Nucleotide-diphospho-sugar transferase domain-containing protein</fullName>
    </recommendedName>
</protein>
<dbReference type="OrthoDB" id="7299295at2"/>